<dbReference type="AlphaFoldDB" id="A0A2N5GHC1"/>
<reference evidence="2 4" key="2">
    <citation type="submission" date="2017-12" db="EMBL/GenBank/DDBJ databases">
        <title>Comparative Functional Genomics of Dry Heat Resistant strains isolated from the Viking Spacecraft.</title>
        <authorList>
            <person name="Seuylemezian A."/>
            <person name="Cooper K."/>
            <person name="Vaishampayan P."/>
        </authorList>
    </citation>
    <scope>NUCLEOTIDE SEQUENCE [LARGE SCALE GENOMIC DNA]</scope>
    <source>
        <strain evidence="2 4">ATCC 29669</strain>
    </source>
</reference>
<evidence type="ECO:0000313" key="4">
    <source>
        <dbReference type="Proteomes" id="UP000235114"/>
    </source>
</evidence>
<organism evidence="1 3">
    <name type="scientific">Bacillus canaveralius</name>
    <dbReference type="NCBI Taxonomy" id="1403243"/>
    <lineage>
        <taxon>Bacteria</taxon>
        <taxon>Bacillati</taxon>
        <taxon>Bacillota</taxon>
        <taxon>Bacilli</taxon>
        <taxon>Bacillales</taxon>
        <taxon>Bacillaceae</taxon>
        <taxon>Bacillus</taxon>
    </lineage>
</organism>
<evidence type="ECO:0000313" key="2">
    <source>
        <dbReference type="EMBL" id="PLR98706.1"/>
    </source>
</evidence>
<sequence>MPCFFNAMSTFAKFEKSNLSTYFTIRCPARGISYKSHNNLVLFSKSSINQLIPSFYVDILGITDKIDMIYEKEERVIDFELD</sequence>
<keyword evidence="4" id="KW-1185">Reference proteome</keyword>
<comment type="caution">
    <text evidence="1">The sequence shown here is derived from an EMBL/GenBank/DDBJ whole genome shotgun (WGS) entry which is preliminary data.</text>
</comment>
<protein>
    <submittedName>
        <fullName evidence="1">Uncharacterized protein</fullName>
    </submittedName>
</protein>
<proteinExistence type="predicted"/>
<dbReference type="Proteomes" id="UP000235114">
    <property type="component" value="Unassembled WGS sequence"/>
</dbReference>
<accession>A0A2N5GHC1</accession>
<reference evidence="1 3" key="1">
    <citation type="submission" date="2017-11" db="EMBL/GenBank/DDBJ databases">
        <title>Comparitive Functional Genomics of Dry Heat Resistant strains isolated from the Viking Spacecraft.</title>
        <authorList>
            <person name="Seuylemezian A."/>
            <person name="Cooper K."/>
            <person name="Vaishampayan P."/>
        </authorList>
    </citation>
    <scope>NUCLEOTIDE SEQUENCE [LARGE SCALE GENOMIC DNA]</scope>
    <source>
        <strain evidence="1 3">M4.6</strain>
    </source>
</reference>
<dbReference type="Proteomes" id="UP000234951">
    <property type="component" value="Unassembled WGS sequence"/>
</dbReference>
<gene>
    <name evidence="1" type="ORF">CU635_19270</name>
    <name evidence="2" type="ORF">CVD25_07265</name>
</gene>
<name>A0A2N5GHC1_9BACI</name>
<evidence type="ECO:0000313" key="3">
    <source>
        <dbReference type="Proteomes" id="UP000234951"/>
    </source>
</evidence>
<dbReference type="EMBL" id="PGVD01000020">
    <property type="protein sequence ID" value="PLR98706.1"/>
    <property type="molecule type" value="Genomic_DNA"/>
</dbReference>
<evidence type="ECO:0000313" key="1">
    <source>
        <dbReference type="EMBL" id="PLR80152.1"/>
    </source>
</evidence>
<dbReference type="EMBL" id="PGVA01000057">
    <property type="protein sequence ID" value="PLR80152.1"/>
    <property type="molecule type" value="Genomic_DNA"/>
</dbReference>